<dbReference type="InterPro" id="IPR032675">
    <property type="entry name" value="LRR_dom_sf"/>
</dbReference>
<dbReference type="OMA" id="ESDDHWW"/>
<evidence type="ECO:0000313" key="2">
    <source>
        <dbReference type="Proteomes" id="UP000001861"/>
    </source>
</evidence>
<dbReference type="Proteomes" id="UP000001861">
    <property type="component" value="Unassembled WGS sequence"/>
</dbReference>
<keyword evidence="2" id="KW-1185">Reference proteome</keyword>
<dbReference type="VEuPathDB" id="FungiDB:CC1G_03697"/>
<reference evidence="1 2" key="1">
    <citation type="journal article" date="2010" name="Proc. Natl. Acad. Sci. U.S.A.">
        <title>Insights into evolution of multicellular fungi from the assembled chromosomes of the mushroom Coprinopsis cinerea (Coprinus cinereus).</title>
        <authorList>
            <person name="Stajich J.E."/>
            <person name="Wilke S.K."/>
            <person name="Ahren D."/>
            <person name="Au C.H."/>
            <person name="Birren B.W."/>
            <person name="Borodovsky M."/>
            <person name="Burns C."/>
            <person name="Canback B."/>
            <person name="Casselton L.A."/>
            <person name="Cheng C.K."/>
            <person name="Deng J."/>
            <person name="Dietrich F.S."/>
            <person name="Fargo D.C."/>
            <person name="Farman M.L."/>
            <person name="Gathman A.C."/>
            <person name="Goldberg J."/>
            <person name="Guigo R."/>
            <person name="Hoegger P.J."/>
            <person name="Hooker J.B."/>
            <person name="Huggins A."/>
            <person name="James T.Y."/>
            <person name="Kamada T."/>
            <person name="Kilaru S."/>
            <person name="Kodira C."/>
            <person name="Kues U."/>
            <person name="Kupfer D."/>
            <person name="Kwan H.S."/>
            <person name="Lomsadze A."/>
            <person name="Li W."/>
            <person name="Lilly W.W."/>
            <person name="Ma L.J."/>
            <person name="Mackey A.J."/>
            <person name="Manning G."/>
            <person name="Martin F."/>
            <person name="Muraguchi H."/>
            <person name="Natvig D.O."/>
            <person name="Palmerini H."/>
            <person name="Ramesh M.A."/>
            <person name="Rehmeyer C.J."/>
            <person name="Roe B.A."/>
            <person name="Shenoy N."/>
            <person name="Stanke M."/>
            <person name="Ter-Hovhannisyan V."/>
            <person name="Tunlid A."/>
            <person name="Velagapudi R."/>
            <person name="Vision T.J."/>
            <person name="Zeng Q."/>
            <person name="Zolan M.E."/>
            <person name="Pukkila P.J."/>
        </authorList>
    </citation>
    <scope>NUCLEOTIDE SEQUENCE [LARGE SCALE GENOMIC DNA]</scope>
    <source>
        <strain evidence="2">Okayama-7 / 130 / ATCC MYA-4618 / FGSC 9003</strain>
    </source>
</reference>
<evidence type="ECO:0008006" key="3">
    <source>
        <dbReference type="Google" id="ProtNLM"/>
    </source>
</evidence>
<sequence>MAETGKPQFIDDLVPLILESTEHWWPRDYARLALVSPSWLYYVQKRIYACPTLYTFQSCALLANALQRNPSLTHLITGIEFRPTHDECRGQVTGEHFEGIRFLLSLQGLKRVVIGGQLSRRAERFLNTLSCPEAVEELVVDGSVCQDSLVASLEVDESFFFRFCNLNTLKLVNLEVDLIPPPTTIPLTTPINHLILANVDILGGHLGQVISGSSLDLLSVHACLPHDYDEQIRCILDSCQVEALHYSVSQACAESNARSFLSVAATEGTGLRALYIDGHFVDQGTLSDLAECCPSLQELAVAGRSVRVTVEEWCSFIKSRALPGLHKLRLPSGTNTPPFKKWTGGDWQALKAACLANDIQLLE</sequence>
<dbReference type="EMBL" id="AACS02000001">
    <property type="protein sequence ID" value="EAU92910.2"/>
    <property type="molecule type" value="Genomic_DNA"/>
</dbReference>
<dbReference type="OrthoDB" id="3251638at2759"/>
<name>A8N204_COPC7</name>
<dbReference type="RefSeq" id="XP_001828903.2">
    <property type="nucleotide sequence ID" value="XM_001828851.2"/>
</dbReference>
<dbReference type="KEGG" id="cci:CC1G_03697"/>
<dbReference type="Gene3D" id="3.80.10.10">
    <property type="entry name" value="Ribonuclease Inhibitor"/>
    <property type="match status" value="1"/>
</dbReference>
<dbReference type="InParanoid" id="A8N204"/>
<accession>A8N204</accession>
<comment type="caution">
    <text evidence="1">The sequence shown here is derived from an EMBL/GenBank/DDBJ whole genome shotgun (WGS) entry which is preliminary data.</text>
</comment>
<proteinExistence type="predicted"/>
<evidence type="ECO:0000313" key="1">
    <source>
        <dbReference type="EMBL" id="EAU92910.2"/>
    </source>
</evidence>
<dbReference type="STRING" id="240176.A8N204"/>
<dbReference type="eggNOG" id="ENOG502SMZE">
    <property type="taxonomic scope" value="Eukaryota"/>
</dbReference>
<organism evidence="1 2">
    <name type="scientific">Coprinopsis cinerea (strain Okayama-7 / 130 / ATCC MYA-4618 / FGSC 9003)</name>
    <name type="common">Inky cap fungus</name>
    <name type="synonym">Hormographiella aspergillata</name>
    <dbReference type="NCBI Taxonomy" id="240176"/>
    <lineage>
        <taxon>Eukaryota</taxon>
        <taxon>Fungi</taxon>
        <taxon>Dikarya</taxon>
        <taxon>Basidiomycota</taxon>
        <taxon>Agaricomycotina</taxon>
        <taxon>Agaricomycetes</taxon>
        <taxon>Agaricomycetidae</taxon>
        <taxon>Agaricales</taxon>
        <taxon>Agaricineae</taxon>
        <taxon>Psathyrellaceae</taxon>
        <taxon>Coprinopsis</taxon>
    </lineage>
</organism>
<dbReference type="HOGENOM" id="CLU_735912_0_0_1"/>
<dbReference type="GeneID" id="6005329"/>
<protein>
    <recommendedName>
        <fullName evidence="3">F-box domain-containing protein</fullName>
    </recommendedName>
</protein>
<gene>
    <name evidence="1" type="ORF">CC1G_03697</name>
</gene>
<dbReference type="AlphaFoldDB" id="A8N204"/>